<dbReference type="PRINTS" id="PR00081">
    <property type="entry name" value="GDHRDH"/>
</dbReference>
<dbReference type="Proteomes" id="UP000182427">
    <property type="component" value="Chromosome I"/>
</dbReference>
<dbReference type="SUPFAM" id="SSF51735">
    <property type="entry name" value="NAD(P)-binding Rossmann-fold domains"/>
    <property type="match status" value="1"/>
</dbReference>
<dbReference type="PRINTS" id="PR00080">
    <property type="entry name" value="SDRFAMILY"/>
</dbReference>
<dbReference type="PIRSF" id="PIRSF000126">
    <property type="entry name" value="11-beta-HSD1"/>
    <property type="match status" value="1"/>
</dbReference>
<dbReference type="GO" id="GO:0016491">
    <property type="term" value="F:oxidoreductase activity"/>
    <property type="evidence" value="ECO:0007669"/>
    <property type="project" value="UniProtKB-KW"/>
</dbReference>
<gene>
    <name evidence="4" type="ORF">SAMN05444167_1513</name>
</gene>
<keyword evidence="2" id="KW-0560">Oxidoreductase</keyword>
<evidence type="ECO:0000256" key="1">
    <source>
        <dbReference type="ARBA" id="ARBA00022857"/>
    </source>
</evidence>
<evidence type="ECO:0000256" key="2">
    <source>
        <dbReference type="ARBA" id="ARBA00023002"/>
    </source>
</evidence>
<dbReference type="InterPro" id="IPR002347">
    <property type="entry name" value="SDR_fam"/>
</dbReference>
<reference evidence="4 5" key="1">
    <citation type="submission" date="2016-10" db="EMBL/GenBank/DDBJ databases">
        <authorList>
            <person name="de Groot N.N."/>
        </authorList>
    </citation>
    <scope>NUCLEOTIDE SEQUENCE [LARGE SCALE GENOMIC DNA]</scope>
    <source>
        <strain evidence="4 5">GAS232</strain>
    </source>
</reference>
<protein>
    <recommendedName>
        <fullName evidence="6">Short-chain dehydrogenase</fullName>
    </recommendedName>
</protein>
<dbReference type="InterPro" id="IPR036291">
    <property type="entry name" value="NAD(P)-bd_dom_sf"/>
</dbReference>
<evidence type="ECO:0000256" key="3">
    <source>
        <dbReference type="RuleBase" id="RU000363"/>
    </source>
</evidence>
<evidence type="ECO:0000313" key="4">
    <source>
        <dbReference type="EMBL" id="SDF14194.1"/>
    </source>
</evidence>
<dbReference type="OrthoDB" id="9808814at2"/>
<dbReference type="AlphaFoldDB" id="A0A1G7INS3"/>
<sequence length="267" mass="28467">MSSANSKGAVVITGASGGIGAVYADRFAKRGYDLLLIARDGERLNNVADTVSKQNGVKVETLVADLTDKPSLLAVEARLKADKNVSILVNNAGFGGTKSLVDSDVDELENMIFLNVTALTRLTSAVLPNLIAKKAGAVINVSSVVAVNPDALNGTYSGSKAYVLNFTQSLFNTLKDAGVQVQAVLPGATRTDFWDRAGLAVHNLPEKNVMSAEDCVDASLVAFDEKELVTIPALPDVEVWNRYEQARLALYPFLSSKDAAPRYTTKF</sequence>
<dbReference type="Gene3D" id="3.40.50.720">
    <property type="entry name" value="NAD(P)-binding Rossmann-like Domain"/>
    <property type="match status" value="1"/>
</dbReference>
<dbReference type="Pfam" id="PF00106">
    <property type="entry name" value="adh_short"/>
    <property type="match status" value="1"/>
</dbReference>
<accession>A0A1G7INS3</accession>
<dbReference type="RefSeq" id="WP_083344595.1">
    <property type="nucleotide sequence ID" value="NZ_LT629690.1"/>
</dbReference>
<evidence type="ECO:0000313" key="5">
    <source>
        <dbReference type="Proteomes" id="UP000182427"/>
    </source>
</evidence>
<comment type="similarity">
    <text evidence="3">Belongs to the short-chain dehydrogenases/reductases (SDR) family.</text>
</comment>
<proteinExistence type="inferred from homology"/>
<dbReference type="PANTHER" id="PTHR43086:SF2">
    <property type="entry name" value="HYDROXYSTEROID DEHYDROGENASE-LIKE PROTEIN 1"/>
    <property type="match status" value="1"/>
</dbReference>
<dbReference type="PANTHER" id="PTHR43086">
    <property type="entry name" value="VERY-LONG-CHAIN 3-OXOOACYL-COA REDUCTASE"/>
    <property type="match status" value="1"/>
</dbReference>
<dbReference type="GO" id="GO:0030497">
    <property type="term" value="P:fatty acid elongation"/>
    <property type="evidence" value="ECO:0007669"/>
    <property type="project" value="TreeGrafter"/>
</dbReference>
<organism evidence="4 5">
    <name type="scientific">Terriglobus roseus</name>
    <dbReference type="NCBI Taxonomy" id="392734"/>
    <lineage>
        <taxon>Bacteria</taxon>
        <taxon>Pseudomonadati</taxon>
        <taxon>Acidobacteriota</taxon>
        <taxon>Terriglobia</taxon>
        <taxon>Terriglobales</taxon>
        <taxon>Acidobacteriaceae</taxon>
        <taxon>Terriglobus</taxon>
    </lineage>
</organism>
<name>A0A1G7INS3_9BACT</name>
<keyword evidence="1" id="KW-0521">NADP</keyword>
<keyword evidence="5" id="KW-1185">Reference proteome</keyword>
<evidence type="ECO:0008006" key="6">
    <source>
        <dbReference type="Google" id="ProtNLM"/>
    </source>
</evidence>
<dbReference type="EMBL" id="LT629690">
    <property type="protein sequence ID" value="SDF14194.1"/>
    <property type="molecule type" value="Genomic_DNA"/>
</dbReference>